<dbReference type="AlphaFoldDB" id="A0A6B2NNR7"/>
<dbReference type="InterPro" id="IPR020845">
    <property type="entry name" value="AMP-binding_CS"/>
</dbReference>
<dbReference type="GO" id="GO:0006631">
    <property type="term" value="P:fatty acid metabolic process"/>
    <property type="evidence" value="ECO:0007669"/>
    <property type="project" value="UniProtKB-KW"/>
</dbReference>
<dbReference type="InterPro" id="IPR045851">
    <property type="entry name" value="AMP-bd_C_sf"/>
</dbReference>
<organism evidence="14">
    <name type="scientific">Ruegeria sp. PrR005</name>
    <dbReference type="NCBI Taxonomy" id="2706882"/>
    <lineage>
        <taxon>Bacteria</taxon>
        <taxon>Pseudomonadati</taxon>
        <taxon>Pseudomonadota</taxon>
        <taxon>Alphaproteobacteria</taxon>
        <taxon>Rhodobacterales</taxon>
        <taxon>Roseobacteraceae</taxon>
        <taxon>Ruegeria</taxon>
    </lineage>
</organism>
<dbReference type="RefSeq" id="WP_164130245.1">
    <property type="nucleotide sequence ID" value="NZ_JAAGOX010000021.1"/>
</dbReference>
<dbReference type="InterPro" id="IPR000873">
    <property type="entry name" value="AMP-dep_synth/lig_dom"/>
</dbReference>
<feature type="domain" description="AMP-binding enzyme C-terminal" evidence="13">
    <location>
        <begin position="455"/>
        <end position="529"/>
    </location>
</feature>
<reference evidence="14" key="1">
    <citation type="submission" date="2020-02" db="EMBL/GenBank/DDBJ databases">
        <title>Delineation of the pyrene-degrading pathway in Roseobacter clade bacteria by genomic analysis.</title>
        <authorList>
            <person name="Zhou H."/>
            <person name="Wang H."/>
        </authorList>
    </citation>
    <scope>NUCLEOTIDE SEQUENCE</scope>
    <source>
        <strain evidence="14">PrR005</strain>
    </source>
</reference>
<sequence length="542" mass="59115">MTGSTIYDQHLDRTRANFTPLSPLSMIERTAAIYPDYPSVVYGPRRYTWAETYARCRRLAGALTARGVGKGDTVSIIAANIPEMYEAHFGVPMVGAVLNAINTRLDAPIIAFILTHAEAKALIVDPEFSTVVREALAQIDRPDLLVIDIEDASFEGGERLGALTYEELLAEGDPEFSWSLPDDEWDAIALNYTSGTTGNPKGVVYHHRGAALNANTNILDWGMPKHSVYLWTLPMFHCNGWCFPWTMAANAGVSVCLRAVRDEPIYRAFREEKVTHFCGAPIVLNMLANAPGHLKDFDHQIKVMTAGAPPPAAVIEKMEAMGVEVTHVYGLTETYGPSVVCAWKEAWDAQPASERAALKVRQGVKNAALSGLMVADPDTLEPVPADGETMGEIFMQGNVVMKGYLKNPDATDKAFRGGWFASGDLGVMHPDGYIALKDRSKDIIISGGENISSVEVEGVLYKHPAVMEAAVVAKPDEKWGETPCAFVELKPGAEADAAEIIAFCRSNMAHFKAPRTVVFGELPKTSTGKVQKFMLRDRARAL</sequence>
<evidence type="ECO:0000256" key="11">
    <source>
        <dbReference type="ARBA" id="ARBA00067668"/>
    </source>
</evidence>
<dbReference type="PANTHER" id="PTHR43859">
    <property type="entry name" value="ACYL-ACTIVATING ENZYME"/>
    <property type="match status" value="1"/>
</dbReference>
<keyword evidence="7" id="KW-0460">Magnesium</keyword>
<evidence type="ECO:0000256" key="7">
    <source>
        <dbReference type="ARBA" id="ARBA00022842"/>
    </source>
</evidence>
<dbReference type="CDD" id="cd12118">
    <property type="entry name" value="ttLC_FACS_AEE21_like"/>
    <property type="match status" value="1"/>
</dbReference>
<evidence type="ECO:0000256" key="4">
    <source>
        <dbReference type="ARBA" id="ARBA00022598"/>
    </source>
</evidence>
<dbReference type="EC" id="6.2.1.44" evidence="10"/>
<dbReference type="Pfam" id="PF13193">
    <property type="entry name" value="AMP-binding_C"/>
    <property type="match status" value="1"/>
</dbReference>
<evidence type="ECO:0000256" key="9">
    <source>
        <dbReference type="ARBA" id="ARBA00051915"/>
    </source>
</evidence>
<dbReference type="FunFam" id="3.30.300.30:FF:000008">
    <property type="entry name" value="2,3-dihydroxybenzoate-AMP ligase"/>
    <property type="match status" value="1"/>
</dbReference>
<evidence type="ECO:0000256" key="5">
    <source>
        <dbReference type="ARBA" id="ARBA00022723"/>
    </source>
</evidence>
<evidence type="ECO:0000256" key="1">
    <source>
        <dbReference type="ARBA" id="ARBA00001946"/>
    </source>
</evidence>
<comment type="caution">
    <text evidence="14">The sequence shown here is derived from an EMBL/GenBank/DDBJ whole genome shotgun (WGS) entry which is preliminary data.</text>
</comment>
<evidence type="ECO:0000256" key="6">
    <source>
        <dbReference type="ARBA" id="ARBA00022832"/>
    </source>
</evidence>
<dbReference type="EMBL" id="JAAGOX010000021">
    <property type="protein sequence ID" value="NDW45771.1"/>
    <property type="molecule type" value="Genomic_DNA"/>
</dbReference>
<comment type="subunit">
    <text evidence="3">Homodimer.</text>
</comment>
<accession>A0A6B2NNR7</accession>
<evidence type="ECO:0000313" key="14">
    <source>
        <dbReference type="EMBL" id="NDW45771.1"/>
    </source>
</evidence>
<dbReference type="NCBIfam" id="NF006020">
    <property type="entry name" value="PRK08162.1"/>
    <property type="match status" value="1"/>
</dbReference>
<dbReference type="PROSITE" id="PS00455">
    <property type="entry name" value="AMP_BINDING"/>
    <property type="match status" value="1"/>
</dbReference>
<dbReference type="SUPFAM" id="SSF56801">
    <property type="entry name" value="Acetyl-CoA synthetase-like"/>
    <property type="match status" value="1"/>
</dbReference>
<dbReference type="FunFam" id="3.40.50.12780:FF:000003">
    <property type="entry name" value="Long-chain-fatty-acid--CoA ligase FadD"/>
    <property type="match status" value="1"/>
</dbReference>
<keyword evidence="6" id="KW-0276">Fatty acid metabolism</keyword>
<evidence type="ECO:0000256" key="8">
    <source>
        <dbReference type="ARBA" id="ARBA00023098"/>
    </source>
</evidence>
<evidence type="ECO:0000256" key="3">
    <source>
        <dbReference type="ARBA" id="ARBA00011738"/>
    </source>
</evidence>
<dbReference type="InterPro" id="IPR025110">
    <property type="entry name" value="AMP-bd_C"/>
</dbReference>
<keyword evidence="5" id="KW-0479">Metal-binding</keyword>
<evidence type="ECO:0000256" key="2">
    <source>
        <dbReference type="ARBA" id="ARBA00006432"/>
    </source>
</evidence>
<comment type="catalytic activity">
    <reaction evidence="9">
        <text>3-(methylsulfanyl)propanoate + ATP + CoA = 3-(methylsulfanyl)propanoyl-CoA + AMP + diphosphate</text>
        <dbReference type="Rhea" id="RHEA:43052"/>
        <dbReference type="ChEBI" id="CHEBI:30616"/>
        <dbReference type="ChEBI" id="CHEBI:33019"/>
        <dbReference type="ChEBI" id="CHEBI:49016"/>
        <dbReference type="ChEBI" id="CHEBI:57287"/>
        <dbReference type="ChEBI" id="CHEBI:82815"/>
        <dbReference type="ChEBI" id="CHEBI:456215"/>
        <dbReference type="EC" id="6.2.1.44"/>
    </reaction>
    <physiologicalReaction direction="left-to-right" evidence="9">
        <dbReference type="Rhea" id="RHEA:43053"/>
    </physiologicalReaction>
</comment>
<gene>
    <name evidence="14" type="ORF">G0P99_12455</name>
</gene>
<name>A0A6B2NNR7_9RHOB</name>
<dbReference type="PANTHER" id="PTHR43859:SF4">
    <property type="entry name" value="BUTANOATE--COA LIGASE AAE1-RELATED"/>
    <property type="match status" value="1"/>
</dbReference>
<proteinExistence type="inferred from homology"/>
<evidence type="ECO:0000259" key="12">
    <source>
        <dbReference type="Pfam" id="PF00501"/>
    </source>
</evidence>
<dbReference type="Pfam" id="PF00501">
    <property type="entry name" value="AMP-binding"/>
    <property type="match status" value="1"/>
</dbReference>
<dbReference type="InterPro" id="IPR042099">
    <property type="entry name" value="ANL_N_sf"/>
</dbReference>
<keyword evidence="8" id="KW-0443">Lipid metabolism</keyword>
<evidence type="ECO:0000259" key="13">
    <source>
        <dbReference type="Pfam" id="PF13193"/>
    </source>
</evidence>
<dbReference type="Gene3D" id="3.30.300.30">
    <property type="match status" value="1"/>
</dbReference>
<dbReference type="Gene3D" id="3.40.50.12780">
    <property type="entry name" value="N-terminal domain of ligase-like"/>
    <property type="match status" value="1"/>
</dbReference>
<comment type="similarity">
    <text evidence="2">Belongs to the ATP-dependent AMP-binding enzyme family.</text>
</comment>
<dbReference type="GO" id="GO:0046872">
    <property type="term" value="F:metal ion binding"/>
    <property type="evidence" value="ECO:0007669"/>
    <property type="project" value="UniProtKB-KW"/>
</dbReference>
<feature type="domain" description="AMP-dependent synthetase/ligase" evidence="12">
    <location>
        <begin position="28"/>
        <end position="405"/>
    </location>
</feature>
<protein>
    <recommendedName>
        <fullName evidence="11">3-methylmercaptopropionyl-CoA ligase</fullName>
        <ecNumber evidence="10">6.2.1.44</ecNumber>
    </recommendedName>
</protein>
<evidence type="ECO:0000256" key="10">
    <source>
        <dbReference type="ARBA" id="ARBA00066616"/>
    </source>
</evidence>
<dbReference type="GO" id="GO:0016874">
    <property type="term" value="F:ligase activity"/>
    <property type="evidence" value="ECO:0007669"/>
    <property type="project" value="UniProtKB-KW"/>
</dbReference>
<comment type="cofactor">
    <cofactor evidence="1">
        <name>Mg(2+)</name>
        <dbReference type="ChEBI" id="CHEBI:18420"/>
    </cofactor>
</comment>
<keyword evidence="4" id="KW-0436">Ligase</keyword>